<feature type="region of interest" description="Disordered" evidence="7">
    <location>
        <begin position="1146"/>
        <end position="1173"/>
    </location>
</feature>
<feature type="transmembrane region" description="Helical" evidence="8">
    <location>
        <begin position="1268"/>
        <end position="1285"/>
    </location>
</feature>
<dbReference type="InterPro" id="IPR024862">
    <property type="entry name" value="TRPV"/>
</dbReference>
<dbReference type="SUPFAM" id="SSF69322">
    <property type="entry name" value="Tricorn protease domain 2"/>
    <property type="match status" value="1"/>
</dbReference>
<dbReference type="Proteomes" id="UP000780801">
    <property type="component" value="Unassembled WGS sequence"/>
</dbReference>
<sequence>MQGPSEVVINLEEFPEERGVQDNKDGQSVTPSAAGEKLGAGAANGASKSKPPPSRMVQPRKGYGPSIPRKAPGKAQPRDIRDVRLAPFRTMEEYKTQMLANIRSGKAENVQFFQENPEDSWSYVGSKSEYLEPVPLQIGEEYMISCGLEPGLYHVILCLFIDGDVEVINRVHINSNIWDFPPKVKELSRTRGSPFFIRLLLGQQIAVLHSGGFIITVGELDRYRSSQSVQLCSIEVFQADCSDDSFDCISFNAQLSRTFINVWNRSNVENSQPKPAEVISFALSATGTYTATLSKTGSTMHLDLWRVDIKSSPQRITYPPPASTSCAHTIVQCKPTPVRRVGLSISWDGSQIALFSNDTKESAEFQLYQATELNASLDRNQHQKASLPSSVRHRSCPALNTFVGYAKFTSIFGDTWDEASERFLTCDGTTISIYSTGEEWGCLSSIQISSFASIKRPEDLILAASGGLFAWMDTPFQLSIWNIESGENLCLVSTSVRIQTFMISSDGRFIAVSSRERVSLYSTTSGCLLHSKSHKDTFPSGYFTGTRGIVFPKVIAGVPAANELVLADGLTLSTLGSYPLLCTVPKIKIHENVKFQGIQKEGETESTMVCQKSGSLLHFSYLRDSFAPPKDSSGLVCDSGCQSSLSELQAMEDSTTLRVYGEDHTVSNLLDINMFPPRLIMCSEFDGYFGRDLETLVYSLEKQRQILSIGYEGESAVVTLWGSIEEEDERSELLLCWYLENATYSSQLLACTHEKQVFARLDEEEIHLSFDRACAPENAYRFFGGLDTVIINCCRNMHNGSSMIVGSYIRYLQRYINDYPCPDDLSISVMSKICMKWVPVYIESAMKFFSLLLQRNSKHYWVPLPKYTKGTNPIWNLLKHAETKPAVTDLIRLVVDYCIEKAKENQDIVFIQFLCECMSELAERHPDVALRITRAFAYVRCQDRNSVIEYHKVIHPPSISSLWQSAEIPLDQCRNPIIQLQDQKSELSDRAEKNFTEEVFVVHFSLLWTFVPDTKNSCAEYCAAVSSQPPARFWGKALFHLALFNINPSNHVYIRPRHYRLTFLDNPAVEALIQYKWNSFGYTVWLARFIPQLVYYSLIASAAASQVYYREGPLLEIFIAIIAFSVLFLWLEFLQWRESLYHLRPPKRPRPSVQRRSDGGSMVSTGEVNHGNHLSRTTKAVKRPFRRIRNSARSMARSARGISNKDESESMVESVLESVYLKETHEGNAARSTYFRSPYNILDLLMYLLPIASSIHQIHNITTDQKNWVSWELSFCVIVMFLHLLSELRVLEVVCKYVTIVFAIISEIKAFFFVLAMGILAFALAIVHIVRGNGGVEEKSGGLPKSFSGAITTVFFILGGRYEPLANELLDEDGNYLNWPLQILLLTYFFFAVIVMLNMLIALINVAYSKGDINWRQTWLENRLHVIEKAENMSYHIPNFRETRDWFPDRIYYAATPYQVKQYWKRIKVVDEEIIIDSDESTEAPSMKSSAATEVESSNSRGLSFQKQAHATAELDPSALGEQLVRDLSNVLKEQIQEKQEHQVAELKDELSRVKGDISE</sequence>
<evidence type="ECO:0000256" key="2">
    <source>
        <dbReference type="ARBA" id="ARBA00022692"/>
    </source>
</evidence>
<keyword evidence="2 8" id="KW-0812">Transmembrane</keyword>
<evidence type="ECO:0000256" key="4">
    <source>
        <dbReference type="ARBA" id="ARBA00022989"/>
    </source>
</evidence>
<dbReference type="GO" id="GO:0005216">
    <property type="term" value="F:monoatomic ion channel activity"/>
    <property type="evidence" value="ECO:0007669"/>
    <property type="project" value="InterPro"/>
</dbReference>
<gene>
    <name evidence="10" type="ORF">BGW38_008547</name>
</gene>
<keyword evidence="6" id="KW-0175">Coiled coil</keyword>
<feature type="transmembrane region" description="Helical" evidence="8">
    <location>
        <begin position="1114"/>
        <end position="1134"/>
    </location>
</feature>
<feature type="non-terminal residue" evidence="10">
    <location>
        <position position="1"/>
    </location>
</feature>
<accession>A0A9P6FYG0</accession>
<dbReference type="Gene3D" id="2.130.10.10">
    <property type="entry name" value="YVTN repeat-like/Quinoprotein amine dehydrogenase"/>
    <property type="match status" value="1"/>
</dbReference>
<feature type="domain" description="Ion transport" evidence="9">
    <location>
        <begin position="1231"/>
        <end position="1410"/>
    </location>
</feature>
<reference evidence="10" key="1">
    <citation type="journal article" date="2020" name="Fungal Divers.">
        <title>Resolving the Mortierellaceae phylogeny through synthesis of multi-gene phylogenetics and phylogenomics.</title>
        <authorList>
            <person name="Vandepol N."/>
            <person name="Liber J."/>
            <person name="Desiro A."/>
            <person name="Na H."/>
            <person name="Kennedy M."/>
            <person name="Barry K."/>
            <person name="Grigoriev I.V."/>
            <person name="Miller A.N."/>
            <person name="O'Donnell K."/>
            <person name="Stajich J.E."/>
            <person name="Bonito G."/>
        </authorList>
    </citation>
    <scope>NUCLEOTIDE SEQUENCE</scope>
    <source>
        <strain evidence="10">KOD1015</strain>
    </source>
</reference>
<evidence type="ECO:0000313" key="11">
    <source>
        <dbReference type="Proteomes" id="UP000780801"/>
    </source>
</evidence>
<dbReference type="InterPro" id="IPR015943">
    <property type="entry name" value="WD40/YVTN_repeat-like_dom_sf"/>
</dbReference>
<evidence type="ECO:0000256" key="3">
    <source>
        <dbReference type="ARBA" id="ARBA00022737"/>
    </source>
</evidence>
<evidence type="ECO:0000259" key="9">
    <source>
        <dbReference type="Pfam" id="PF00520"/>
    </source>
</evidence>
<feature type="compositionally biased region" description="Polar residues" evidence="7">
    <location>
        <begin position="1162"/>
        <end position="1173"/>
    </location>
</feature>
<name>A0A9P6FYG0_9FUNG</name>
<dbReference type="PANTHER" id="PTHR10582">
    <property type="entry name" value="TRANSIENT RECEPTOR POTENTIAL ION CHANNEL PROTEIN"/>
    <property type="match status" value="1"/>
</dbReference>
<dbReference type="InterPro" id="IPR005821">
    <property type="entry name" value="Ion_trans_dom"/>
</dbReference>
<comment type="caution">
    <text evidence="10">The sequence shown here is derived from an EMBL/GenBank/DDBJ whole genome shotgun (WGS) entry which is preliminary data.</text>
</comment>
<keyword evidence="3" id="KW-0677">Repeat</keyword>
<feature type="region of interest" description="Disordered" evidence="7">
    <location>
        <begin position="1481"/>
        <end position="1508"/>
    </location>
</feature>
<proteinExistence type="predicted"/>
<dbReference type="OrthoDB" id="2333734at2759"/>
<organism evidence="10 11">
    <name type="scientific">Lunasporangiospora selenospora</name>
    <dbReference type="NCBI Taxonomy" id="979761"/>
    <lineage>
        <taxon>Eukaryota</taxon>
        <taxon>Fungi</taxon>
        <taxon>Fungi incertae sedis</taxon>
        <taxon>Mucoromycota</taxon>
        <taxon>Mortierellomycotina</taxon>
        <taxon>Mortierellomycetes</taxon>
        <taxon>Mortierellales</taxon>
        <taxon>Mortierellaceae</taxon>
        <taxon>Lunasporangiospora</taxon>
    </lineage>
</organism>
<keyword evidence="4 8" id="KW-1133">Transmembrane helix</keyword>
<keyword evidence="5 8" id="KW-0472">Membrane</keyword>
<evidence type="ECO:0000256" key="7">
    <source>
        <dbReference type="SAM" id="MobiDB-lite"/>
    </source>
</evidence>
<dbReference type="GO" id="GO:0005886">
    <property type="term" value="C:plasma membrane"/>
    <property type="evidence" value="ECO:0007669"/>
    <property type="project" value="TreeGrafter"/>
</dbReference>
<feature type="transmembrane region" description="Helical" evidence="8">
    <location>
        <begin position="1382"/>
        <end position="1408"/>
    </location>
</feature>
<dbReference type="EMBL" id="JAABOA010000592">
    <property type="protein sequence ID" value="KAF9583784.1"/>
    <property type="molecule type" value="Genomic_DNA"/>
</dbReference>
<keyword evidence="11" id="KW-1185">Reference proteome</keyword>
<protein>
    <recommendedName>
        <fullName evidence="9">Ion transport domain-containing protein</fullName>
    </recommendedName>
</protein>
<evidence type="ECO:0000256" key="1">
    <source>
        <dbReference type="ARBA" id="ARBA00004141"/>
    </source>
</evidence>
<comment type="subcellular location">
    <subcellularLocation>
        <location evidence="1">Membrane</location>
        <topology evidence="1">Multi-pass membrane protein</topology>
    </subcellularLocation>
</comment>
<feature type="transmembrane region" description="Helical" evidence="8">
    <location>
        <begin position="1297"/>
        <end position="1330"/>
    </location>
</feature>
<dbReference type="PANTHER" id="PTHR10582:SF2">
    <property type="entry name" value="INACTIVE"/>
    <property type="match status" value="1"/>
</dbReference>
<feature type="compositionally biased region" description="Basic and acidic residues" evidence="7">
    <location>
        <begin position="16"/>
        <end position="25"/>
    </location>
</feature>
<dbReference type="Pfam" id="PF00520">
    <property type="entry name" value="Ion_trans"/>
    <property type="match status" value="1"/>
</dbReference>
<feature type="coiled-coil region" evidence="6">
    <location>
        <begin position="1525"/>
        <end position="1557"/>
    </location>
</feature>
<feature type="region of interest" description="Disordered" evidence="7">
    <location>
        <begin position="1"/>
        <end position="81"/>
    </location>
</feature>
<dbReference type="GO" id="GO:0098703">
    <property type="term" value="P:calcium ion import across plasma membrane"/>
    <property type="evidence" value="ECO:0007669"/>
    <property type="project" value="TreeGrafter"/>
</dbReference>
<feature type="compositionally biased region" description="Polar residues" evidence="7">
    <location>
        <begin position="1483"/>
        <end position="1508"/>
    </location>
</feature>
<evidence type="ECO:0000256" key="6">
    <source>
        <dbReference type="SAM" id="Coils"/>
    </source>
</evidence>
<evidence type="ECO:0000256" key="8">
    <source>
        <dbReference type="SAM" id="Phobius"/>
    </source>
</evidence>
<evidence type="ECO:0000313" key="10">
    <source>
        <dbReference type="EMBL" id="KAF9583784.1"/>
    </source>
</evidence>
<evidence type="ECO:0000256" key="5">
    <source>
        <dbReference type="ARBA" id="ARBA00023136"/>
    </source>
</evidence>